<dbReference type="InterPro" id="IPR027619">
    <property type="entry name" value="C-S_lyase_PatB-like"/>
</dbReference>
<dbReference type="EC" id="4.4.1.13" evidence="2"/>
<sequence length="387" mass="43575">MTDFDQMPKRQGTNSIKWQVKDGELPMWIADMDFAVSPAIIAAIKQKLELKAFGYEEIPDEYYQAVAAWYEKIHDYRPDPSWMIFVTGVVPAITSAVKRLTHVGDKVLVQAPVYNMFYHSIENTGRHVLSSDLQYDQATTRYHVDWEDLEEKLADPLTNMMIFCNPHNPTGHVWSRDEVMRIASLCAKHQVVLFSDEIHGDLTFDQAYTPVFSLPDELKQHAVIAVSPSKTFNVAALHAATVIVPNSNLRAQVSRGLNSDELAEPNLAAIPGTIAAYTQSNQWYHDLLDYLAINRQLVQKELADTPIKVSKEAGTYLLWLDISQFSHDSAAFSKFLREKTGLILSAGDVYGANGHDFVRMNVAAPRKLVADGLTRLKRGVQLWQKQG</sequence>
<gene>
    <name evidence="7" type="primary">patB</name>
    <name evidence="7" type="ORF">LCB40_03960</name>
</gene>
<dbReference type="GO" id="GO:0030170">
    <property type="term" value="F:pyridoxal phosphate binding"/>
    <property type="evidence" value="ECO:0007669"/>
    <property type="project" value="InterPro"/>
</dbReference>
<name>A0A916QFU6_9LACO</name>
<dbReference type="AlphaFoldDB" id="A0A916QFU6"/>
<dbReference type="InterPro" id="IPR015421">
    <property type="entry name" value="PyrdxlP-dep_Trfase_major"/>
</dbReference>
<keyword evidence="3" id="KW-0663">Pyridoxal phosphate</keyword>
<comment type="caution">
    <text evidence="7">The sequence shown here is derived from an EMBL/GenBank/DDBJ whole genome shotgun (WGS) entry which is preliminary data.</text>
</comment>
<evidence type="ECO:0000313" key="7">
    <source>
        <dbReference type="EMBL" id="GFZ26516.1"/>
    </source>
</evidence>
<dbReference type="InterPro" id="IPR004839">
    <property type="entry name" value="Aminotransferase_I/II_large"/>
</dbReference>
<reference evidence="7" key="1">
    <citation type="submission" date="2020-08" db="EMBL/GenBank/DDBJ databases">
        <title>Taxonomic study for Lactobacillus species isolated from hardwood bark.</title>
        <authorList>
            <person name="Tohno M."/>
            <person name="Tanizawa Y."/>
        </authorList>
    </citation>
    <scope>NUCLEOTIDE SEQUENCE</scope>
    <source>
        <strain evidence="7">B40</strain>
    </source>
</reference>
<evidence type="ECO:0000256" key="3">
    <source>
        <dbReference type="ARBA" id="ARBA00022898"/>
    </source>
</evidence>
<evidence type="ECO:0000256" key="4">
    <source>
        <dbReference type="ARBA" id="ARBA00023239"/>
    </source>
</evidence>
<dbReference type="SUPFAM" id="SSF53383">
    <property type="entry name" value="PLP-dependent transferases"/>
    <property type="match status" value="1"/>
</dbReference>
<dbReference type="Gene3D" id="3.40.640.10">
    <property type="entry name" value="Type I PLP-dependent aspartate aminotransferase-like (Major domain)"/>
    <property type="match status" value="1"/>
</dbReference>
<proteinExistence type="inferred from homology"/>
<keyword evidence="8" id="KW-1185">Reference proteome</keyword>
<comment type="similarity">
    <text evidence="5">Belongs to the class-II pyridoxal-phosphate-dependent aminotransferase family. MalY/PatB cystathionine beta-lyase subfamily.</text>
</comment>
<dbReference type="GO" id="GO:0047804">
    <property type="term" value="F:cysteine-S-conjugate beta-lyase activity"/>
    <property type="evidence" value="ECO:0007669"/>
    <property type="project" value="UniProtKB-EC"/>
</dbReference>
<dbReference type="RefSeq" id="WP_212780216.1">
    <property type="nucleotide sequence ID" value="NZ_BMAY01000002.1"/>
</dbReference>
<evidence type="ECO:0000259" key="6">
    <source>
        <dbReference type="Pfam" id="PF00155"/>
    </source>
</evidence>
<dbReference type="NCBIfam" id="TIGR04350">
    <property type="entry name" value="C_S_lyase_PatB"/>
    <property type="match status" value="1"/>
</dbReference>
<dbReference type="PANTHER" id="PTHR43525">
    <property type="entry name" value="PROTEIN MALY"/>
    <property type="match status" value="1"/>
</dbReference>
<dbReference type="InterPro" id="IPR015422">
    <property type="entry name" value="PyrdxlP-dep_Trfase_small"/>
</dbReference>
<dbReference type="InterPro" id="IPR051798">
    <property type="entry name" value="Class-II_PLP-Dep_Aminotrans"/>
</dbReference>
<protein>
    <recommendedName>
        <fullName evidence="2">cysteine-S-conjugate beta-lyase</fullName>
        <ecNumber evidence="2">4.4.1.13</ecNumber>
    </recommendedName>
</protein>
<dbReference type="PANTHER" id="PTHR43525:SF1">
    <property type="entry name" value="PROTEIN MALY"/>
    <property type="match status" value="1"/>
</dbReference>
<evidence type="ECO:0000256" key="1">
    <source>
        <dbReference type="ARBA" id="ARBA00001933"/>
    </source>
</evidence>
<comment type="cofactor">
    <cofactor evidence="1">
        <name>pyridoxal 5'-phosphate</name>
        <dbReference type="ChEBI" id="CHEBI:597326"/>
    </cofactor>
</comment>
<dbReference type="Gene3D" id="3.90.1150.10">
    <property type="entry name" value="Aspartate Aminotransferase, domain 1"/>
    <property type="match status" value="1"/>
</dbReference>
<accession>A0A916QFU6</accession>
<feature type="domain" description="Aminotransferase class I/classII large" evidence="6">
    <location>
        <begin position="31"/>
        <end position="364"/>
    </location>
</feature>
<evidence type="ECO:0000256" key="2">
    <source>
        <dbReference type="ARBA" id="ARBA00012224"/>
    </source>
</evidence>
<dbReference type="CDD" id="cd00609">
    <property type="entry name" value="AAT_like"/>
    <property type="match status" value="1"/>
</dbReference>
<dbReference type="EMBL" id="BMAY01000002">
    <property type="protein sequence ID" value="GFZ26516.1"/>
    <property type="molecule type" value="Genomic_DNA"/>
</dbReference>
<evidence type="ECO:0000313" key="8">
    <source>
        <dbReference type="Proteomes" id="UP000677218"/>
    </source>
</evidence>
<dbReference type="Proteomes" id="UP000677218">
    <property type="component" value="Unassembled WGS sequence"/>
</dbReference>
<dbReference type="InterPro" id="IPR015424">
    <property type="entry name" value="PyrdxlP-dep_Trfase"/>
</dbReference>
<keyword evidence="4" id="KW-0456">Lyase</keyword>
<organism evidence="7 8">
    <name type="scientific">Lactobacillus corticis</name>
    <dbReference type="NCBI Taxonomy" id="2201249"/>
    <lineage>
        <taxon>Bacteria</taxon>
        <taxon>Bacillati</taxon>
        <taxon>Bacillota</taxon>
        <taxon>Bacilli</taxon>
        <taxon>Lactobacillales</taxon>
        <taxon>Lactobacillaceae</taxon>
        <taxon>Lactobacillus</taxon>
    </lineage>
</organism>
<evidence type="ECO:0000256" key="5">
    <source>
        <dbReference type="ARBA" id="ARBA00037974"/>
    </source>
</evidence>
<dbReference type="Pfam" id="PF00155">
    <property type="entry name" value="Aminotran_1_2"/>
    <property type="match status" value="1"/>
</dbReference>